<dbReference type="Pfam" id="PF02738">
    <property type="entry name" value="MoCoBD_1"/>
    <property type="match status" value="1"/>
</dbReference>
<dbReference type="SUPFAM" id="SSF56176">
    <property type="entry name" value="FAD-binding/transporter-associated domain-like"/>
    <property type="match status" value="1"/>
</dbReference>
<keyword evidence="7" id="KW-0001">2Fe-2S</keyword>
<dbReference type="PROSITE" id="PS51387">
    <property type="entry name" value="FAD_PCMH"/>
    <property type="match status" value="1"/>
</dbReference>
<keyword evidence="10" id="KW-0560">Oxidoreductase</keyword>
<feature type="binding site" evidence="18">
    <location>
        <position position="573"/>
    </location>
    <ligand>
        <name>substrate</name>
    </ligand>
</feature>
<evidence type="ECO:0000256" key="8">
    <source>
        <dbReference type="ARBA" id="ARBA00022723"/>
    </source>
</evidence>
<accession>A0A0K2TGM1</accession>
<evidence type="ECO:0000256" key="5">
    <source>
        <dbReference type="ARBA" id="ARBA00022505"/>
    </source>
</evidence>
<evidence type="ECO:0000256" key="11">
    <source>
        <dbReference type="ARBA" id="ARBA00023004"/>
    </source>
</evidence>
<keyword evidence="13" id="KW-0520">NAD</keyword>
<keyword evidence="14" id="KW-0576">Peroxisome</keyword>
<evidence type="ECO:0000256" key="2">
    <source>
        <dbReference type="ARBA" id="ARBA00004275"/>
    </source>
</evidence>
<feature type="binding site" evidence="18">
    <location>
        <position position="685"/>
    </location>
    <ligand>
        <name>substrate</name>
    </ligand>
</feature>
<evidence type="ECO:0000256" key="17">
    <source>
        <dbReference type="ARBA" id="ARBA00049517"/>
    </source>
</evidence>
<evidence type="ECO:0000256" key="18">
    <source>
        <dbReference type="PIRSR" id="PIRSR000127-2"/>
    </source>
</evidence>
<dbReference type="InterPro" id="IPR002346">
    <property type="entry name" value="Mopterin_DH_FAD-bd"/>
</dbReference>
<feature type="binding site" evidence="18">
    <location>
        <position position="203"/>
    </location>
    <ligand>
        <name>FAD</name>
        <dbReference type="ChEBI" id="CHEBI:57692"/>
    </ligand>
</feature>
<dbReference type="InterPro" id="IPR005107">
    <property type="entry name" value="CO_DH_flav_C"/>
</dbReference>
<dbReference type="InterPro" id="IPR008274">
    <property type="entry name" value="AldOxase/xan_DH_MoCoBD1"/>
</dbReference>
<dbReference type="PIRSF" id="PIRSF000127">
    <property type="entry name" value="Xanthine_DH"/>
    <property type="match status" value="1"/>
</dbReference>
<dbReference type="FunFam" id="3.30.465.10:FF:000004">
    <property type="entry name" value="Xanthine dehydrogenase/oxidase"/>
    <property type="match status" value="1"/>
</dbReference>
<dbReference type="SMART" id="SM01008">
    <property type="entry name" value="Ald_Xan_dh_C"/>
    <property type="match status" value="1"/>
</dbReference>
<feature type="domain" description="FAD-binding PCMH-type" evidence="20">
    <location>
        <begin position="9"/>
        <end position="195"/>
    </location>
</feature>
<reference evidence="21" key="1">
    <citation type="submission" date="2014-05" db="EMBL/GenBank/DDBJ databases">
        <authorList>
            <person name="Chronopoulou M."/>
        </authorList>
    </citation>
    <scope>NUCLEOTIDE SEQUENCE</scope>
    <source>
        <tissue evidence="21">Whole organism</tissue>
    </source>
</reference>
<dbReference type="Pfam" id="PF03450">
    <property type="entry name" value="CO_deh_flav_C"/>
    <property type="match status" value="1"/>
</dbReference>
<evidence type="ECO:0000256" key="13">
    <source>
        <dbReference type="ARBA" id="ARBA00023027"/>
    </source>
</evidence>
<feature type="binding site" evidence="18">
    <location>
        <position position="117"/>
    </location>
    <ligand>
        <name>FAD</name>
        <dbReference type="ChEBI" id="CHEBI:57692"/>
    </ligand>
</feature>
<dbReference type="InterPro" id="IPR036683">
    <property type="entry name" value="CO_DH_flav_C_dom_sf"/>
</dbReference>
<evidence type="ECO:0000256" key="12">
    <source>
        <dbReference type="ARBA" id="ARBA00023014"/>
    </source>
</evidence>
<feature type="binding site" evidence="19">
    <location>
        <position position="850"/>
    </location>
    <ligand>
        <name>Mo-molybdopterin</name>
        <dbReference type="ChEBI" id="CHEBI:71302"/>
    </ligand>
    <ligandPart>
        <name>Mo</name>
        <dbReference type="ChEBI" id="CHEBI:28685"/>
    </ligandPart>
</feature>
<dbReference type="InterPro" id="IPR037165">
    <property type="entry name" value="AldOxase/xan_DH_Mopterin-bd_sf"/>
</dbReference>
<feature type="binding site" evidence="19">
    <location>
        <position position="538"/>
    </location>
    <ligand>
        <name>Mo-molybdopterin</name>
        <dbReference type="ChEBI" id="CHEBI:71302"/>
    </ligand>
    <ligandPart>
        <name>Mo</name>
        <dbReference type="ChEBI" id="CHEBI:28685"/>
    </ligandPart>
</feature>
<evidence type="ECO:0000256" key="4">
    <source>
        <dbReference type="ARBA" id="ARBA00013123"/>
    </source>
</evidence>
<dbReference type="PANTHER" id="PTHR45444:SF3">
    <property type="entry name" value="XANTHINE DEHYDROGENASE"/>
    <property type="match status" value="1"/>
</dbReference>
<organism evidence="21">
    <name type="scientific">Lepeophtheirus salmonis</name>
    <name type="common">Salmon louse</name>
    <name type="synonym">Caligus salmonis</name>
    <dbReference type="NCBI Taxonomy" id="72036"/>
    <lineage>
        <taxon>Eukaryota</taxon>
        <taxon>Metazoa</taxon>
        <taxon>Ecdysozoa</taxon>
        <taxon>Arthropoda</taxon>
        <taxon>Crustacea</taxon>
        <taxon>Multicrustacea</taxon>
        <taxon>Hexanauplia</taxon>
        <taxon>Copepoda</taxon>
        <taxon>Siphonostomatoida</taxon>
        <taxon>Caligidae</taxon>
        <taxon>Lepeophtheirus</taxon>
    </lineage>
</organism>
<feature type="binding site" evidence="19">
    <location>
        <position position="569"/>
    </location>
    <ligand>
        <name>Mo-molybdopterin</name>
        <dbReference type="ChEBI" id="CHEBI:71302"/>
    </ligand>
    <ligandPart>
        <name>Mo</name>
        <dbReference type="ChEBI" id="CHEBI:28685"/>
    </ligandPart>
</feature>
<dbReference type="Gene3D" id="3.30.390.50">
    <property type="entry name" value="CO dehydrogenase flavoprotein, C-terminal domain"/>
    <property type="match status" value="1"/>
</dbReference>
<feature type="binding site" evidence="19">
    <location>
        <position position="683"/>
    </location>
    <ligand>
        <name>Mo-molybdopterin</name>
        <dbReference type="ChEBI" id="CHEBI:71302"/>
    </ligand>
    <ligandPart>
        <name>Mo</name>
        <dbReference type="ChEBI" id="CHEBI:28685"/>
    </ligandPart>
</feature>
<dbReference type="Gene3D" id="3.30.43.10">
    <property type="entry name" value="Uridine Diphospho-n-acetylenolpyruvylglucosamine Reductase, domain 2"/>
    <property type="match status" value="1"/>
</dbReference>
<dbReference type="InterPro" id="IPR016208">
    <property type="entry name" value="Ald_Oxase/xanthine_DH-like"/>
</dbReference>
<keyword evidence="6" id="KW-0285">Flavoprotein</keyword>
<dbReference type="GO" id="GO:0004854">
    <property type="term" value="F:xanthine dehydrogenase activity"/>
    <property type="evidence" value="ECO:0007669"/>
    <property type="project" value="UniProtKB-EC"/>
</dbReference>
<dbReference type="InterPro" id="IPR000674">
    <property type="entry name" value="Ald_Oxase/Xan_DH_a/b"/>
</dbReference>
<evidence type="ECO:0000256" key="9">
    <source>
        <dbReference type="ARBA" id="ARBA00022827"/>
    </source>
</evidence>
<dbReference type="SMART" id="SM01092">
    <property type="entry name" value="CO_deh_flav_C"/>
    <property type="match status" value="1"/>
</dbReference>
<dbReference type="FunFam" id="3.90.1170.50:FF:000001">
    <property type="entry name" value="Aldehyde oxidase 1"/>
    <property type="match status" value="1"/>
</dbReference>
<evidence type="ECO:0000256" key="6">
    <source>
        <dbReference type="ARBA" id="ARBA00022630"/>
    </source>
</evidence>
<feature type="binding site" evidence="18">
    <location>
        <position position="651"/>
    </location>
    <ligand>
        <name>substrate</name>
    </ligand>
</feature>
<name>A0A0K2TGM1_LEPSM</name>
<proteinExistence type="inferred from homology"/>
<dbReference type="Pfam" id="PF20256">
    <property type="entry name" value="MoCoBD_2"/>
    <property type="match status" value="1"/>
</dbReference>
<evidence type="ECO:0000256" key="3">
    <source>
        <dbReference type="ARBA" id="ARBA00006849"/>
    </source>
</evidence>
<dbReference type="Gene3D" id="3.30.465.10">
    <property type="match status" value="1"/>
</dbReference>
<evidence type="ECO:0000256" key="10">
    <source>
        <dbReference type="ARBA" id="ARBA00023002"/>
    </source>
</evidence>
<dbReference type="FunFam" id="3.30.43.10:FF:000001">
    <property type="entry name" value="Xanthine dehydrogenase/oxidase"/>
    <property type="match status" value="1"/>
</dbReference>
<evidence type="ECO:0000259" key="20">
    <source>
        <dbReference type="PROSITE" id="PS51387"/>
    </source>
</evidence>
<dbReference type="OrthoDB" id="8300278at2759"/>
<dbReference type="SUPFAM" id="SSF55447">
    <property type="entry name" value="CO dehydrogenase flavoprotein C-terminal domain-like"/>
    <property type="match status" value="1"/>
</dbReference>
<comment type="similarity">
    <text evidence="3">Belongs to the xanthine dehydrogenase family.</text>
</comment>
<keyword evidence="5 19" id="KW-0500">Molybdenum</keyword>
<dbReference type="PANTHER" id="PTHR45444">
    <property type="entry name" value="XANTHINE DEHYDROGENASE"/>
    <property type="match status" value="1"/>
</dbReference>
<dbReference type="FunFam" id="3.30.365.10:FF:000003">
    <property type="entry name" value="Aldehyde oxidase 1"/>
    <property type="match status" value="1"/>
</dbReference>
<dbReference type="SUPFAM" id="SSF54665">
    <property type="entry name" value="CO dehydrogenase molybdoprotein N-domain-like"/>
    <property type="match status" value="1"/>
</dbReference>
<dbReference type="GO" id="GO:0005777">
    <property type="term" value="C:peroxisome"/>
    <property type="evidence" value="ECO:0007669"/>
    <property type="project" value="UniProtKB-SubCell"/>
</dbReference>
<evidence type="ECO:0000256" key="15">
    <source>
        <dbReference type="ARBA" id="ARBA00034078"/>
    </source>
</evidence>
<dbReference type="InterPro" id="IPR016169">
    <property type="entry name" value="FAD-bd_PCMH_sub2"/>
</dbReference>
<dbReference type="GO" id="GO:0071949">
    <property type="term" value="F:FAD binding"/>
    <property type="evidence" value="ECO:0007669"/>
    <property type="project" value="InterPro"/>
</dbReference>
<dbReference type="Gene3D" id="3.90.1170.50">
    <property type="entry name" value="Aldehyde oxidase/xanthine dehydrogenase, a/b hammerhead"/>
    <property type="match status" value="1"/>
</dbReference>
<comment type="catalytic activity">
    <reaction evidence="16">
        <text>xanthine + NAD(+) + H2O = urate + NADH + H(+)</text>
        <dbReference type="Rhea" id="RHEA:16669"/>
        <dbReference type="ChEBI" id="CHEBI:15377"/>
        <dbReference type="ChEBI" id="CHEBI:15378"/>
        <dbReference type="ChEBI" id="CHEBI:17712"/>
        <dbReference type="ChEBI" id="CHEBI:17775"/>
        <dbReference type="ChEBI" id="CHEBI:57540"/>
        <dbReference type="ChEBI" id="CHEBI:57945"/>
        <dbReference type="EC" id="1.17.1.4"/>
    </reaction>
</comment>
<protein>
    <recommendedName>
        <fullName evidence="4">xanthine dehydrogenase</fullName>
        <ecNumber evidence="4">1.17.1.4</ecNumber>
    </recommendedName>
</protein>
<dbReference type="EC" id="1.17.1.4" evidence="4"/>
<comment type="cofactor">
    <cofactor evidence="19">
        <name>Mo-molybdopterin</name>
        <dbReference type="ChEBI" id="CHEBI:71302"/>
    </cofactor>
    <text evidence="19">Binds 1 Mo-molybdopterin (Mo-MPT) cofactor per subunit.</text>
</comment>
<sequence length="1000" mass="111383">MHPPKSRKYIGPDLIWYVPLNLKELFNIKKSYPDARIINGNTEVGIEVKFKISKVHVMIQTTQVNDLHNIEINDNFLQIGASCSLSKIEELCDHLIESEKHSKMQIIKEIKFMLQVFAGKQIRNVATLGGNISTGSPISDLLPILLSTSSILRVGSATYGLRDVTLDSKFFLGYRKNMLKNEEIIINVLIPFESQNEYFKTYKISKRIEDDIAIVNGAFLYQICPTTTNILKAKVAFGGIGPYTKLLNQTNSFLQGKPWNESTFELAMNRLLDETNIPMGSPGGMERYRQSLVLSLFYKSFLDINTERSGKVTSQYKEKEFKSIQLYDFSLSQGKNSVQGTIQKPKKHISADLHTTGEAKYVDDYNKTENEIFCVFVYSRMSNALIKSIEYSEAVNSPGVLGFISSKDIPKESNLFCVSLLKDELIFADTKVNCYGQIIGAILADTREHAKDGASKVQVDYEKLDPILTIEDAIESSSFFPLPHSKLQAGDPSNIFESCDHIIEGKVQTGAQEHFYLETQCGLIVPTETGILAHSSTQNPTETQQCIAKMLNIPMNQVNVSVKRLGGGFGGKETRSIPFTLAAAWAAVQYRKPVRFALERDEDMIMSSYRHPFLGKYRVGFNDGGIIQCVDIKLYANAGWTMDLSFAAMERAMLHCENSYRIKHLSIEGFCCKTNLPSNTAFRGFGGPQVMMIVENYIERVGDTLNMSPESIREINMYQEGDVTYYGQELENCSLRRCWQECEALSQFSERRRSVDEFNLGNKWRKRGLSMIPTKYGIAFGLPHLNQAGSLIHVYKDGSILASHGGVEMGQGLHIKIAQIISTVLEVPLSIISICNTMTDKVPNTSATAASVGSDLNGMAIKAACEEINKRLAPIVDSYPKASWNEIITLAYESSISLSCTGFYSTPDLGMNWKEGKGRPFNYFTYGVGCSVVEVDLLTGMHCLLKTDIVMDLGESLNPAIDIGQVEGAFVQGYGLFTMEQLLHTPDGELITKGKQGEGG</sequence>
<comment type="subcellular location">
    <subcellularLocation>
        <location evidence="2">Peroxisome</location>
    </subcellularLocation>
</comment>
<comment type="cofactor">
    <cofactor evidence="15">
        <name>[2Fe-2S] cluster</name>
        <dbReference type="ChEBI" id="CHEBI:190135"/>
    </cofactor>
</comment>
<feature type="binding site" evidence="18">
    <location>
        <position position="140"/>
    </location>
    <ligand>
        <name>FAD</name>
        <dbReference type="ChEBI" id="CHEBI:57692"/>
    </ligand>
</feature>
<dbReference type="FunFam" id="3.30.365.10:FF:000001">
    <property type="entry name" value="Xanthine dehydrogenase oxidase"/>
    <property type="match status" value="1"/>
</dbReference>
<dbReference type="Pfam" id="PF00941">
    <property type="entry name" value="FAD_binding_5"/>
    <property type="match status" value="1"/>
</dbReference>
<keyword evidence="12" id="KW-0411">Iron-sulfur</keyword>
<dbReference type="Gene3D" id="3.30.365.10">
    <property type="entry name" value="Aldehyde oxidase/xanthine dehydrogenase, molybdopterin binding domain"/>
    <property type="match status" value="4"/>
</dbReference>
<dbReference type="SUPFAM" id="SSF56003">
    <property type="entry name" value="Molybdenum cofactor-binding domain"/>
    <property type="match status" value="1"/>
</dbReference>
<dbReference type="InterPro" id="IPR046867">
    <property type="entry name" value="AldOxase/xan_DH_MoCoBD2"/>
</dbReference>
<dbReference type="Pfam" id="PF01315">
    <property type="entry name" value="Ald_Xan_dh_C"/>
    <property type="match status" value="1"/>
</dbReference>
<dbReference type="GO" id="GO:0051537">
    <property type="term" value="F:2 iron, 2 sulfur cluster binding"/>
    <property type="evidence" value="ECO:0007669"/>
    <property type="project" value="UniProtKB-KW"/>
</dbReference>
<comment type="cofactor">
    <cofactor evidence="1 18">
        <name>FAD</name>
        <dbReference type="ChEBI" id="CHEBI:57692"/>
    </cofactor>
</comment>
<keyword evidence="11" id="KW-0408">Iron</keyword>
<evidence type="ECO:0000256" key="14">
    <source>
        <dbReference type="ARBA" id="ARBA00023140"/>
    </source>
</evidence>
<evidence type="ECO:0000256" key="19">
    <source>
        <dbReference type="PIRSR" id="PIRSR000127-3"/>
    </source>
</evidence>
<dbReference type="GO" id="GO:0005506">
    <property type="term" value="F:iron ion binding"/>
    <property type="evidence" value="ECO:0007669"/>
    <property type="project" value="InterPro"/>
</dbReference>
<dbReference type="EMBL" id="HACA01007827">
    <property type="protein sequence ID" value="CDW25188.1"/>
    <property type="molecule type" value="Transcribed_RNA"/>
</dbReference>
<evidence type="ECO:0000256" key="16">
    <source>
        <dbReference type="ARBA" id="ARBA00049017"/>
    </source>
</evidence>
<dbReference type="FunFam" id="3.30.365.10:FF:000002">
    <property type="entry name" value="Xanthine dehydrogenase oxidase"/>
    <property type="match status" value="1"/>
</dbReference>
<feature type="binding site" evidence="18">
    <location>
        <begin position="37"/>
        <end position="44"/>
    </location>
    <ligand>
        <name>FAD</name>
        <dbReference type="ChEBI" id="CHEBI:57692"/>
    </ligand>
</feature>
<comment type="catalytic activity">
    <reaction evidence="17">
        <text>hypoxanthine + NAD(+) + H2O = xanthine + NADH + H(+)</text>
        <dbReference type="Rhea" id="RHEA:24670"/>
        <dbReference type="ChEBI" id="CHEBI:15377"/>
        <dbReference type="ChEBI" id="CHEBI:15378"/>
        <dbReference type="ChEBI" id="CHEBI:17368"/>
        <dbReference type="ChEBI" id="CHEBI:17712"/>
        <dbReference type="ChEBI" id="CHEBI:57540"/>
        <dbReference type="ChEBI" id="CHEBI:57945"/>
        <dbReference type="EC" id="1.17.1.4"/>
    </reaction>
</comment>
<keyword evidence="9 18" id="KW-0274">FAD</keyword>
<dbReference type="AlphaFoldDB" id="A0A0K2TGM1"/>
<dbReference type="InterPro" id="IPR036318">
    <property type="entry name" value="FAD-bd_PCMH-like_sf"/>
</dbReference>
<dbReference type="InterPro" id="IPR036856">
    <property type="entry name" value="Ald_Oxase/Xan_DH_a/b_sf"/>
</dbReference>
<evidence type="ECO:0000256" key="1">
    <source>
        <dbReference type="ARBA" id="ARBA00001974"/>
    </source>
</evidence>
<dbReference type="InterPro" id="IPR016166">
    <property type="entry name" value="FAD-bd_PCMH"/>
</dbReference>
<keyword evidence="8 19" id="KW-0479">Metal-binding</keyword>
<evidence type="ECO:0000256" key="7">
    <source>
        <dbReference type="ARBA" id="ARBA00022714"/>
    </source>
</evidence>
<dbReference type="InterPro" id="IPR016167">
    <property type="entry name" value="FAD-bd_PCMH_sub1"/>
</dbReference>
<evidence type="ECO:0000313" key="21">
    <source>
        <dbReference type="EMBL" id="CDW25188.1"/>
    </source>
</evidence>